<sequence length="158" mass="17587">MEMTYEQYLGELESERVHVTTGQVSAAVVQQATTLKAGLMDMAEQIATGHLSQYNWEVKVPVGDPVSVRLEMNLINVPMAEAQRLDPKLLERDQPYPVKVYMIVEGEQLNQSGLRIDELGDADAVSDQPNSFVTPLGEWLVNQLSALTQNRAAQEEDD</sequence>
<dbReference type="EMBL" id="CP050919">
    <property type="protein sequence ID" value="QIX59525.1"/>
    <property type="molecule type" value="Genomic_DNA"/>
</dbReference>
<accession>A0A0F4HFL8</accession>
<dbReference type="AlphaFoldDB" id="A0A0F4HFL8"/>
<evidence type="ECO:0000313" key="3">
    <source>
        <dbReference type="Proteomes" id="UP000185427"/>
    </source>
</evidence>
<organism evidence="1 3">
    <name type="scientific">Limosilactobacillus fermentum</name>
    <name type="common">Lactobacillus fermentum</name>
    <dbReference type="NCBI Taxonomy" id="1613"/>
    <lineage>
        <taxon>Bacteria</taxon>
        <taxon>Bacillati</taxon>
        <taxon>Bacillota</taxon>
        <taxon>Bacilli</taxon>
        <taxon>Lactobacillales</taxon>
        <taxon>Lactobacillaceae</taxon>
        <taxon>Limosilactobacillus</taxon>
    </lineage>
</organism>
<dbReference type="Proteomes" id="UP000185427">
    <property type="component" value="Chromosome"/>
</dbReference>
<name>A0A0F4HFL8_LIMFE</name>
<dbReference type="Proteomes" id="UP000503169">
    <property type="component" value="Chromosome"/>
</dbReference>
<evidence type="ECO:0000313" key="1">
    <source>
        <dbReference type="EMBL" id="APU45992.1"/>
    </source>
</evidence>
<dbReference type="PATRIC" id="fig|1613.32.peg.762"/>
<dbReference type="GeneID" id="83715877"/>
<reference evidence="2 4" key="2">
    <citation type="submission" date="2020-04" db="EMBL/GenBank/DDBJ databases">
        <title>Novel strain L. Fermentum HFD1 producer antibacterial peptides.</title>
        <authorList>
            <person name="Ozhegov G.D."/>
            <person name="Pavlova A.S."/>
            <person name="Zhuravleva D.E."/>
            <person name="Gogoleva N.V."/>
            <person name="Shagimardanova E.I."/>
            <person name="Markelova M.I."/>
            <person name="Yarullina D.R."/>
            <person name="Kayumov A.R."/>
        </authorList>
    </citation>
    <scope>NUCLEOTIDE SEQUENCE [LARGE SCALE GENOMIC DNA]</scope>
    <source>
        <strain evidence="2 4">HFD1</strain>
    </source>
</reference>
<dbReference type="EMBL" id="CP019030">
    <property type="protein sequence ID" value="APU45992.1"/>
    <property type="molecule type" value="Genomic_DNA"/>
</dbReference>
<evidence type="ECO:0000313" key="4">
    <source>
        <dbReference type="Proteomes" id="UP000503169"/>
    </source>
</evidence>
<dbReference type="OrthoDB" id="2148857at2"/>
<proteinExistence type="predicted"/>
<reference evidence="1 3" key="1">
    <citation type="submission" date="2016-12" db="EMBL/GenBank/DDBJ databases">
        <title>Complete Genome Sequence of Lactobacillus fermentum Strain SNUV175, a Probiotic for Treatment of Bacterial Vaginosis.</title>
        <authorList>
            <person name="Lee S."/>
            <person name="You H.J."/>
            <person name="Kwon B."/>
            <person name="Ko G."/>
        </authorList>
    </citation>
    <scope>NUCLEOTIDE SEQUENCE [LARGE SCALE GENOMIC DNA]</scope>
    <source>
        <strain evidence="1 3">SNUV175</strain>
    </source>
</reference>
<dbReference type="RefSeq" id="WP_012391734.1">
    <property type="nucleotide sequence ID" value="NZ_AP024320.1"/>
</dbReference>
<protein>
    <submittedName>
        <fullName evidence="1">Uncharacterized protein</fullName>
    </submittedName>
</protein>
<evidence type="ECO:0000313" key="2">
    <source>
        <dbReference type="EMBL" id="QIX59525.1"/>
    </source>
</evidence>
<gene>
    <name evidence="1" type="ORF">BUW47_05930</name>
    <name evidence="2" type="ORF">HCY95_01985</name>
</gene>